<evidence type="ECO:0000313" key="2">
    <source>
        <dbReference type="Proteomes" id="UP000516361"/>
    </source>
</evidence>
<dbReference type="Pfam" id="PF13419">
    <property type="entry name" value="HAD_2"/>
    <property type="match status" value="1"/>
</dbReference>
<dbReference type="Gene3D" id="1.10.150.240">
    <property type="entry name" value="Putative phosphatase, domain 2"/>
    <property type="match status" value="1"/>
</dbReference>
<accession>A0A7G1G6H2</accession>
<dbReference type="SFLD" id="SFLDG01129">
    <property type="entry name" value="C1.5:_HAD__Beta-PGM__Phosphata"/>
    <property type="match status" value="1"/>
</dbReference>
<dbReference type="Proteomes" id="UP000516361">
    <property type="component" value="Chromosome"/>
</dbReference>
<sequence>MKNFIWDFDGTLFNTYPATINAMIKTLEEYGIKEDEKKIYDYTRKTLTYAIESLIKEHNLPREFIEKFWENSNNIPPHKNKPFEDAIKCCKLIKQNKKNNFIITHRDKRTLFNILNYYEATDIFIEIVSEANGFELKPSPESFLYLINKYNLKKEETLGIGDRELDILAGKNSGIKTCFMNHDLLNKTYEADFVINNFNEFIKKFC</sequence>
<keyword evidence="2" id="KW-1185">Reference proteome</keyword>
<dbReference type="SUPFAM" id="SSF56784">
    <property type="entry name" value="HAD-like"/>
    <property type="match status" value="1"/>
</dbReference>
<dbReference type="GO" id="GO:0005829">
    <property type="term" value="C:cytosol"/>
    <property type="evidence" value="ECO:0007669"/>
    <property type="project" value="TreeGrafter"/>
</dbReference>
<dbReference type="KEGG" id="ocy:OSSY52_10870"/>
<dbReference type="GO" id="GO:0006281">
    <property type="term" value="P:DNA repair"/>
    <property type="evidence" value="ECO:0007669"/>
    <property type="project" value="TreeGrafter"/>
</dbReference>
<protein>
    <submittedName>
        <fullName evidence="1">Phosphoglycolate phosphatase</fullName>
    </submittedName>
</protein>
<dbReference type="SFLD" id="SFLDG01135">
    <property type="entry name" value="C1.5.6:_HAD__Beta-PGM__Phospha"/>
    <property type="match status" value="1"/>
</dbReference>
<dbReference type="InterPro" id="IPR023214">
    <property type="entry name" value="HAD_sf"/>
</dbReference>
<dbReference type="InterPro" id="IPR050155">
    <property type="entry name" value="HAD-like_hydrolase_sf"/>
</dbReference>
<dbReference type="GO" id="GO:0008967">
    <property type="term" value="F:phosphoglycolate phosphatase activity"/>
    <property type="evidence" value="ECO:0007669"/>
    <property type="project" value="TreeGrafter"/>
</dbReference>
<dbReference type="Gene3D" id="3.40.50.1000">
    <property type="entry name" value="HAD superfamily/HAD-like"/>
    <property type="match status" value="1"/>
</dbReference>
<gene>
    <name evidence="1" type="ORF">OSSY52_10870</name>
</gene>
<name>A0A7G1G6H2_9BACT</name>
<dbReference type="InterPro" id="IPR041492">
    <property type="entry name" value="HAD_2"/>
</dbReference>
<dbReference type="RefSeq" id="WP_190616009.1">
    <property type="nucleotide sequence ID" value="NZ_AP018712.1"/>
</dbReference>
<dbReference type="PANTHER" id="PTHR43434">
    <property type="entry name" value="PHOSPHOGLYCOLATE PHOSPHATASE"/>
    <property type="match status" value="1"/>
</dbReference>
<proteinExistence type="predicted"/>
<dbReference type="NCBIfam" id="TIGR01549">
    <property type="entry name" value="HAD-SF-IA-v1"/>
    <property type="match status" value="1"/>
</dbReference>
<organism evidence="1 2">
    <name type="scientific">Tepiditoga spiralis</name>
    <dbReference type="NCBI Taxonomy" id="2108365"/>
    <lineage>
        <taxon>Bacteria</taxon>
        <taxon>Thermotogati</taxon>
        <taxon>Thermotogota</taxon>
        <taxon>Thermotogae</taxon>
        <taxon>Petrotogales</taxon>
        <taxon>Petrotogaceae</taxon>
        <taxon>Tepiditoga</taxon>
    </lineage>
</organism>
<dbReference type="InterPro" id="IPR023198">
    <property type="entry name" value="PGP-like_dom2"/>
</dbReference>
<dbReference type="AlphaFoldDB" id="A0A7G1G6H2"/>
<reference evidence="1 2" key="1">
    <citation type="submission" date="2018-06" db="EMBL/GenBank/DDBJ databases">
        <title>Genome sequencing of Oceanotoga sp. sy52.</title>
        <authorList>
            <person name="Mori K."/>
        </authorList>
    </citation>
    <scope>NUCLEOTIDE SEQUENCE [LARGE SCALE GENOMIC DNA]</scope>
    <source>
        <strain evidence="2">sy52</strain>
    </source>
</reference>
<evidence type="ECO:0000313" key="1">
    <source>
        <dbReference type="EMBL" id="BBE30946.1"/>
    </source>
</evidence>
<dbReference type="PANTHER" id="PTHR43434:SF25">
    <property type="entry name" value="PHOSPHOGLYCOLATE PHOSPHATASE"/>
    <property type="match status" value="1"/>
</dbReference>
<dbReference type="EMBL" id="AP018712">
    <property type="protein sequence ID" value="BBE30946.1"/>
    <property type="molecule type" value="Genomic_DNA"/>
</dbReference>
<dbReference type="InParanoid" id="A0A7G1G6H2"/>
<dbReference type="InterPro" id="IPR036412">
    <property type="entry name" value="HAD-like_sf"/>
</dbReference>
<dbReference type="InterPro" id="IPR006439">
    <property type="entry name" value="HAD-SF_hydro_IA"/>
</dbReference>
<dbReference type="SFLD" id="SFLDS00003">
    <property type="entry name" value="Haloacid_Dehalogenase"/>
    <property type="match status" value="1"/>
</dbReference>